<keyword evidence="2" id="KW-0378">Hydrolase</keyword>
<dbReference type="InterPro" id="IPR002121">
    <property type="entry name" value="HRDC_dom"/>
</dbReference>
<dbReference type="InterPro" id="IPR044876">
    <property type="entry name" value="HRDC_dom_sf"/>
</dbReference>
<dbReference type="PROSITE" id="PS50967">
    <property type="entry name" value="HRDC"/>
    <property type="match status" value="1"/>
</dbReference>
<protein>
    <submittedName>
        <fullName evidence="2">DNA repair and recombination protein, putative helicase</fullName>
    </submittedName>
</protein>
<proteinExistence type="predicted"/>
<accession>A0A3B0WNX9</accession>
<dbReference type="SUPFAM" id="SSF47819">
    <property type="entry name" value="HRDC-like"/>
    <property type="match status" value="1"/>
</dbReference>
<dbReference type="SMART" id="SM00341">
    <property type="entry name" value="HRDC"/>
    <property type="match status" value="1"/>
</dbReference>
<gene>
    <name evidence="2" type="ORF">MNBD_GAMMA07-497</name>
</gene>
<dbReference type="Gene3D" id="3.40.50.300">
    <property type="entry name" value="P-loop containing nucleotide triphosphate hydrolases"/>
    <property type="match status" value="2"/>
</dbReference>
<dbReference type="InterPro" id="IPR051055">
    <property type="entry name" value="PIF1_helicase"/>
</dbReference>
<dbReference type="GO" id="GO:0006281">
    <property type="term" value="P:DNA repair"/>
    <property type="evidence" value="ECO:0007669"/>
    <property type="project" value="InterPro"/>
</dbReference>
<dbReference type="Pfam" id="PF00570">
    <property type="entry name" value="HRDC"/>
    <property type="match status" value="1"/>
</dbReference>
<evidence type="ECO:0000313" key="2">
    <source>
        <dbReference type="EMBL" id="VAW57685.1"/>
    </source>
</evidence>
<dbReference type="SUPFAM" id="SSF52540">
    <property type="entry name" value="P-loop containing nucleoside triphosphate hydrolases"/>
    <property type="match status" value="2"/>
</dbReference>
<sequence>MDITNRELQLANDFVKYTDNNIYLTGKAGTGKTTFLHKLKDISPKRMIVTAPTGVAAINAGGVTLHSFFQMPFGPFVPGSDAQQQAQHRKFNKEKINIIKSLDLLVIDEISMVRADLLDGVDAILRRYKRHDRSFGGVQLLMIGDLHQLSPVVKDDEWALLKPYYETCYFFSSNALKRTQMTSIELKHIYRQSDAHFIELLNKVRNNQLDQQSLQQLNSRHIADFQADKKDNYVTLTTHNRIADDINQRHLENLKAKSFMFKAIVEGDYPSYNYPTADQLYLKKGAQVMFVRNDSSAEKMYFNGKIGEIVFIDQHKIRVQCPGEATEITVEKTTWENIKYNLDAKTKAISEQTVGSFYQFPLRLAWAITIHKSQGLTFEHAIIDANAAFSHGQVYVALSRCKTFEGMVLSTPISQSAVKTDHTVAQFTQQVSQNLPTDEQLDLAKITYQQKLLLECFDYQALHNKLNKLIMLLRQNLQVIQFSGLEIVEEISRQTSDDIIIVSEKFKRQLQSLFLDNILPQDNEKLQERVNKAANYFLDKLESGIVEWLNKFSFTSDNKEINKQMIQTINSLNHFLSIKIASLNSCESGFSTNQYLNAVSLAEVEFNSQKTVKNPKQDLSNIDVEHAELLSHLSAWREKQAEQEEVERYRIIHQSVLIQIANILPMSETDLLNIKGVGQHTVDKYATALLEVIVAYCNNHNIQPEPVSMSKKKASKTPKINSKQISYELYLEGKTIQQIA</sequence>
<dbReference type="CDD" id="cd18809">
    <property type="entry name" value="SF1_C_RecD"/>
    <property type="match status" value="1"/>
</dbReference>
<dbReference type="Pfam" id="PF05970">
    <property type="entry name" value="PIF1"/>
    <property type="match status" value="1"/>
</dbReference>
<keyword evidence="2" id="KW-0347">Helicase</keyword>
<dbReference type="InterPro" id="IPR010285">
    <property type="entry name" value="DNA_helicase_pif1-like_DEAD"/>
</dbReference>
<dbReference type="GO" id="GO:0003676">
    <property type="term" value="F:nucleic acid binding"/>
    <property type="evidence" value="ECO:0007669"/>
    <property type="project" value="InterPro"/>
</dbReference>
<reference evidence="2" key="1">
    <citation type="submission" date="2018-06" db="EMBL/GenBank/DDBJ databases">
        <authorList>
            <person name="Zhirakovskaya E."/>
        </authorList>
    </citation>
    <scope>NUCLEOTIDE SEQUENCE</scope>
</reference>
<feature type="non-terminal residue" evidence="2">
    <location>
        <position position="740"/>
    </location>
</feature>
<dbReference type="InterPro" id="IPR010997">
    <property type="entry name" value="HRDC-like_sf"/>
</dbReference>
<dbReference type="InterPro" id="IPR027417">
    <property type="entry name" value="P-loop_NTPase"/>
</dbReference>
<dbReference type="GO" id="GO:0003678">
    <property type="term" value="F:DNA helicase activity"/>
    <property type="evidence" value="ECO:0007669"/>
    <property type="project" value="InterPro"/>
</dbReference>
<dbReference type="GO" id="GO:0000723">
    <property type="term" value="P:telomere maintenance"/>
    <property type="evidence" value="ECO:0007669"/>
    <property type="project" value="InterPro"/>
</dbReference>
<dbReference type="AlphaFoldDB" id="A0A3B0WNX9"/>
<feature type="domain" description="HRDC" evidence="1">
    <location>
        <begin position="623"/>
        <end position="703"/>
    </location>
</feature>
<dbReference type="Gene3D" id="1.10.150.80">
    <property type="entry name" value="HRDC domain"/>
    <property type="match status" value="1"/>
</dbReference>
<dbReference type="GO" id="GO:0000166">
    <property type="term" value="F:nucleotide binding"/>
    <property type="evidence" value="ECO:0007669"/>
    <property type="project" value="InterPro"/>
</dbReference>
<evidence type="ECO:0000259" key="1">
    <source>
        <dbReference type="PROSITE" id="PS50967"/>
    </source>
</evidence>
<keyword evidence="2" id="KW-0547">Nucleotide-binding</keyword>
<dbReference type="PANTHER" id="PTHR47642">
    <property type="entry name" value="ATP-DEPENDENT DNA HELICASE"/>
    <property type="match status" value="1"/>
</dbReference>
<dbReference type="FunFam" id="3.40.50.300:FF:001498">
    <property type="entry name" value="ATP-dependent DNA helicase"/>
    <property type="match status" value="1"/>
</dbReference>
<name>A0A3B0WNX9_9ZZZZ</name>
<organism evidence="2">
    <name type="scientific">hydrothermal vent metagenome</name>
    <dbReference type="NCBI Taxonomy" id="652676"/>
    <lineage>
        <taxon>unclassified sequences</taxon>
        <taxon>metagenomes</taxon>
        <taxon>ecological metagenomes</taxon>
    </lineage>
</organism>
<keyword evidence="2" id="KW-0067">ATP-binding</keyword>
<dbReference type="EMBL" id="UOFF01000440">
    <property type="protein sequence ID" value="VAW57685.1"/>
    <property type="molecule type" value="Genomic_DNA"/>
</dbReference>